<sequence length="333" mass="35634">MKRLLSKLLIAVMVFAILPVSSAFASSQQEQIAAIAKDNLGVPYKYGGTAPSGFDCSGFLFYVFGKVGITLPRVSADQYNVGTPVSKSDLAVGDLVFFEKTYDKAGITHSGIYIGDNQFISATTSSGIKIDSLSSTYWGPKFAGAKRVVAAAAASQQYTDLDANHPAYAAVNALSSQNIIKGFENSTFLPENPVTRGQAAAIINRVLKKDASSLNAFKDVSPNYQFANDIAAIRESGIITGFADGTFRPNSNMTRAEMAVIIQRAFNLKNKGVTAASTVYTDVSPGYWAFNAIMVMHQIDTTSIFGGSQYRSSSNATRAVFSAAIYNSMNNSR</sequence>
<dbReference type="PATRIC" id="fig|1367477.3.peg.4674"/>
<evidence type="ECO:0000256" key="4">
    <source>
        <dbReference type="ARBA" id="ARBA00022801"/>
    </source>
</evidence>
<dbReference type="EMBL" id="CP006643">
    <property type="protein sequence ID" value="AGX06525.1"/>
    <property type="molecule type" value="Genomic_DNA"/>
</dbReference>
<evidence type="ECO:0000256" key="3">
    <source>
        <dbReference type="ARBA" id="ARBA00022729"/>
    </source>
</evidence>
<organism evidence="9 10">
    <name type="scientific">Bacillus infantis NRRL B-14911</name>
    <dbReference type="NCBI Taxonomy" id="1367477"/>
    <lineage>
        <taxon>Bacteria</taxon>
        <taxon>Bacillati</taxon>
        <taxon>Bacillota</taxon>
        <taxon>Bacilli</taxon>
        <taxon>Bacillales</taxon>
        <taxon>Bacillaceae</taxon>
        <taxon>Bacillus</taxon>
    </lineage>
</organism>
<comment type="similarity">
    <text evidence="1">Belongs to the peptidase C40 family.</text>
</comment>
<dbReference type="Gene3D" id="3.90.1720.10">
    <property type="entry name" value="endopeptidase domain like (from Nostoc punctiforme)"/>
    <property type="match status" value="1"/>
</dbReference>
<keyword evidence="5" id="KW-0788">Thiol protease</keyword>
<dbReference type="InterPro" id="IPR000064">
    <property type="entry name" value="NLP_P60_dom"/>
</dbReference>
<evidence type="ECO:0000256" key="5">
    <source>
        <dbReference type="ARBA" id="ARBA00022807"/>
    </source>
</evidence>
<feature type="domain" description="SLH" evidence="7">
    <location>
        <begin position="213"/>
        <end position="276"/>
    </location>
</feature>
<dbReference type="PROSITE" id="PS51272">
    <property type="entry name" value="SLH"/>
    <property type="match status" value="3"/>
</dbReference>
<dbReference type="Pfam" id="PF00877">
    <property type="entry name" value="NLPC_P60"/>
    <property type="match status" value="1"/>
</dbReference>
<dbReference type="OrthoDB" id="9813368at2"/>
<dbReference type="SUPFAM" id="SSF54001">
    <property type="entry name" value="Cysteine proteinases"/>
    <property type="match status" value="1"/>
</dbReference>
<feature type="signal peptide" evidence="6">
    <location>
        <begin position="1"/>
        <end position="25"/>
    </location>
</feature>
<feature type="domain" description="SLH" evidence="7">
    <location>
        <begin position="277"/>
        <end position="333"/>
    </location>
</feature>
<dbReference type="GO" id="GO:0006508">
    <property type="term" value="P:proteolysis"/>
    <property type="evidence" value="ECO:0007669"/>
    <property type="project" value="UniProtKB-KW"/>
</dbReference>
<dbReference type="Pfam" id="PF00395">
    <property type="entry name" value="SLH"/>
    <property type="match status" value="2"/>
</dbReference>
<dbReference type="InterPro" id="IPR051202">
    <property type="entry name" value="Peptidase_C40"/>
</dbReference>
<evidence type="ECO:0008006" key="11">
    <source>
        <dbReference type="Google" id="ProtNLM"/>
    </source>
</evidence>
<dbReference type="GO" id="GO:0008234">
    <property type="term" value="F:cysteine-type peptidase activity"/>
    <property type="evidence" value="ECO:0007669"/>
    <property type="project" value="UniProtKB-KW"/>
</dbReference>
<evidence type="ECO:0000259" key="7">
    <source>
        <dbReference type="PROSITE" id="PS51272"/>
    </source>
</evidence>
<dbReference type="RefSeq" id="WP_022544485.1">
    <property type="nucleotide sequence ID" value="NC_022524.1"/>
</dbReference>
<keyword evidence="3 6" id="KW-0732">Signal</keyword>
<name>U5LGC7_9BACI</name>
<feature type="chain" id="PRO_5004662387" description="Hydrolase Nlp/P60" evidence="6">
    <location>
        <begin position="26"/>
        <end position="333"/>
    </location>
</feature>
<dbReference type="AlphaFoldDB" id="U5LGC7"/>
<dbReference type="STRING" id="1367477.N288_23430"/>
<reference evidence="9 10" key="1">
    <citation type="submission" date="2013-07" db="EMBL/GenBank/DDBJ databases">
        <title>Complete genome sequence of Bacillus infantis NRRL B-14911 that has potential to induce cardiac disease by antigenic mimicry.</title>
        <authorList>
            <person name="Massilamany C."/>
            <person name="Smith T.P.L."/>
            <person name="Loy J.D."/>
            <person name="Barletta R."/>
            <person name="Reddy J."/>
        </authorList>
    </citation>
    <scope>NUCLEOTIDE SEQUENCE [LARGE SCALE GENOMIC DNA]</scope>
    <source>
        <strain evidence="9 10">NRRL B-14911</strain>
    </source>
</reference>
<evidence type="ECO:0000313" key="10">
    <source>
        <dbReference type="Proteomes" id="UP000017805"/>
    </source>
</evidence>
<dbReference type="PANTHER" id="PTHR47053:SF1">
    <property type="entry name" value="MUREIN DD-ENDOPEPTIDASE MEPH-RELATED"/>
    <property type="match status" value="1"/>
</dbReference>
<feature type="domain" description="SLH" evidence="7">
    <location>
        <begin position="154"/>
        <end position="212"/>
    </location>
</feature>
<proteinExistence type="inferred from homology"/>
<dbReference type="InterPro" id="IPR038765">
    <property type="entry name" value="Papain-like_cys_pep_sf"/>
</dbReference>
<keyword evidence="10" id="KW-1185">Reference proteome</keyword>
<keyword evidence="4" id="KW-0378">Hydrolase</keyword>
<evidence type="ECO:0000256" key="1">
    <source>
        <dbReference type="ARBA" id="ARBA00007074"/>
    </source>
</evidence>
<accession>U5LGC7</accession>
<dbReference type="Proteomes" id="UP000017805">
    <property type="component" value="Chromosome"/>
</dbReference>
<feature type="domain" description="NlpC/P60" evidence="8">
    <location>
        <begin position="26"/>
        <end position="149"/>
    </location>
</feature>
<dbReference type="PROSITE" id="PS51935">
    <property type="entry name" value="NLPC_P60"/>
    <property type="match status" value="1"/>
</dbReference>
<keyword evidence="2" id="KW-0645">Protease</keyword>
<evidence type="ECO:0000313" key="9">
    <source>
        <dbReference type="EMBL" id="AGX06525.1"/>
    </source>
</evidence>
<evidence type="ECO:0000256" key="6">
    <source>
        <dbReference type="SAM" id="SignalP"/>
    </source>
</evidence>
<gene>
    <name evidence="9" type="ORF">N288_23430</name>
</gene>
<evidence type="ECO:0000256" key="2">
    <source>
        <dbReference type="ARBA" id="ARBA00022670"/>
    </source>
</evidence>
<protein>
    <recommendedName>
        <fullName evidence="11">Hydrolase Nlp/P60</fullName>
    </recommendedName>
</protein>
<dbReference type="InterPro" id="IPR001119">
    <property type="entry name" value="SLH_dom"/>
</dbReference>
<dbReference type="PANTHER" id="PTHR47053">
    <property type="entry name" value="MUREIN DD-ENDOPEPTIDASE MEPH-RELATED"/>
    <property type="match status" value="1"/>
</dbReference>
<dbReference type="KEGG" id="bif:N288_23430"/>
<dbReference type="HOGENOM" id="CLU_071779_0_0_9"/>
<evidence type="ECO:0000259" key="8">
    <source>
        <dbReference type="PROSITE" id="PS51935"/>
    </source>
</evidence>